<gene>
    <name evidence="1" type="ordered locus">Nmlp_1622</name>
</gene>
<evidence type="ECO:0000313" key="2">
    <source>
        <dbReference type="Proteomes" id="UP000011867"/>
    </source>
</evidence>
<accession>M1XP85</accession>
<dbReference type="SUPFAM" id="SSF46785">
    <property type="entry name" value="Winged helix' DNA-binding domain"/>
    <property type="match status" value="1"/>
</dbReference>
<organism evidence="1 2">
    <name type="scientific">Natronomonas moolapensis (strain DSM 18674 / CECT 7526 / JCM 14361 / 8.8.11)</name>
    <dbReference type="NCBI Taxonomy" id="268739"/>
    <lineage>
        <taxon>Archaea</taxon>
        <taxon>Methanobacteriati</taxon>
        <taxon>Methanobacteriota</taxon>
        <taxon>Stenosarchaea group</taxon>
        <taxon>Halobacteria</taxon>
        <taxon>Halobacteriales</taxon>
        <taxon>Natronomonadaceae</taxon>
        <taxon>Natronomonas</taxon>
    </lineage>
</organism>
<dbReference type="RefSeq" id="WP_015408663.1">
    <property type="nucleotide sequence ID" value="NC_020388.1"/>
</dbReference>
<dbReference type="AlphaFoldDB" id="M1XP85"/>
<keyword evidence="2" id="KW-1185">Reference proteome</keyword>
<dbReference type="InterPro" id="IPR036390">
    <property type="entry name" value="WH_DNA-bd_sf"/>
</dbReference>
<protein>
    <recommendedName>
        <fullName evidence="3">CopG domain protein</fullName>
    </recommendedName>
</protein>
<dbReference type="GeneID" id="42101563"/>
<dbReference type="EMBL" id="HF582854">
    <property type="protein sequence ID" value="CCQ35821.1"/>
    <property type="molecule type" value="Genomic_DNA"/>
</dbReference>
<dbReference type="Proteomes" id="UP000011867">
    <property type="component" value="Chromosome"/>
</dbReference>
<evidence type="ECO:0000313" key="1">
    <source>
        <dbReference type="EMBL" id="CCQ35821.1"/>
    </source>
</evidence>
<name>M1XP85_NATM8</name>
<reference evidence="1 2" key="1">
    <citation type="journal article" date="2013" name="Genome Announc.">
        <title>Genome of the haloarchaeon Natronomonas moolapensis, a neutrophilic member of a previously haloalkaliphilic genus.</title>
        <authorList>
            <person name="Dyall-Smith M.L."/>
            <person name="Pfeiffer F."/>
            <person name="Oberwinkler T."/>
            <person name="Klee K."/>
            <person name="Rampp M."/>
            <person name="Palm P."/>
            <person name="Gross K."/>
            <person name="Schuster S.C."/>
            <person name="Oesterhelt D."/>
        </authorList>
    </citation>
    <scope>NUCLEOTIDE SEQUENCE [LARGE SCALE GENOMIC DNA]</scope>
    <source>
        <strain evidence="2">DSM 18674 / JCM 14361 / 8.8.11</strain>
    </source>
</reference>
<proteinExistence type="predicted"/>
<dbReference type="KEGG" id="nmo:Nmlp_1622"/>
<dbReference type="HOGENOM" id="CLU_1599063_0_0_2"/>
<evidence type="ECO:0008006" key="3">
    <source>
        <dbReference type="Google" id="ProtNLM"/>
    </source>
</evidence>
<sequence>MTKSSTRDTVPKKFSLTDYHDELLEKVVEQRYASRSEAVRAAIQHHARYIDKNGETEIESLDADLKRIADNIQALHEKLDEKNSGVVHIPEQVTGVAEPEEQPVTRTDTEEAIVQELNEESPLTVDELAEKTDEAMPSVIVEVDSLQQEGIIRSADEDSSAYKLNK</sequence>